<dbReference type="PANTHER" id="PTHR12022:SF0">
    <property type="entry name" value="CYTOCHROME B-C1 COMPLEX SUBUNIT 7"/>
    <property type="match status" value="1"/>
</dbReference>
<evidence type="ECO:0000256" key="3">
    <source>
        <dbReference type="ARBA" id="ARBA00016323"/>
    </source>
</evidence>
<dbReference type="Proteomes" id="UP000183832">
    <property type="component" value="Unassembled WGS sequence"/>
</dbReference>
<dbReference type="GO" id="GO:0005743">
    <property type="term" value="C:mitochondrial inner membrane"/>
    <property type="evidence" value="ECO:0007669"/>
    <property type="project" value="UniProtKB-SubCell"/>
</dbReference>
<dbReference type="AlphaFoldDB" id="A0A1J1HN41"/>
<dbReference type="STRING" id="568069.A0A1J1HN41"/>
<keyword evidence="9 12" id="KW-0472">Membrane</keyword>
<evidence type="ECO:0000256" key="7">
    <source>
        <dbReference type="ARBA" id="ARBA00022982"/>
    </source>
</evidence>
<proteinExistence type="inferred from homology"/>
<gene>
    <name evidence="13" type="ORF">CLUMA_CG003209</name>
</gene>
<comment type="subunit">
    <text evidence="11">Component of the ubiquinol-cytochrome c oxidoreductase (cytochrome b-c1 complex, complex III, CIII), a multisubunit enzyme composed of 11 subunits. The complex is composed of 3 respiratory subunits cytochrome b, cytochrome c1 and Rieske protein UQCRFS1, 2 core protein subunits UQCRC1/QCR1 and UQCRC2/QCR2, and 6 low-molecular weight protein subunits UQCRH/QCR6, UQCRB/QCR7, UQCRQ/QCR8, UQCR10/QCR9, UQCR11/QCR10 and subunit 9, the cleavage product of Rieske protein UQCRFS1. The complex exists as an obligatory dimer and forms supercomplexes (SCs) in the inner mitochondrial membrane with NADH-ubiquinone oxidoreductase (complex I, CI) and cytochrome c oxidase (complex IV, CIV), resulting in different assemblies (supercomplex SCI(1)III(2)IV(1) and megacomplex MCI(2)III(2)IV(2)).</text>
</comment>
<evidence type="ECO:0000256" key="1">
    <source>
        <dbReference type="ARBA" id="ARBA00004443"/>
    </source>
</evidence>
<comment type="similarity">
    <text evidence="2 12">Belongs to the UQCRB/QCR7 family.</text>
</comment>
<dbReference type="InterPro" id="IPR003197">
    <property type="entry name" value="QCR7"/>
</dbReference>
<dbReference type="FunFam" id="1.10.1090.10:FF:000001">
    <property type="entry name" value="Cytochrome b-c1 complex subunit 7"/>
    <property type="match status" value="1"/>
</dbReference>
<dbReference type="InterPro" id="IPR036544">
    <property type="entry name" value="QCR7_sf"/>
</dbReference>
<keyword evidence="4 12" id="KW-0813">Transport</keyword>
<dbReference type="SUPFAM" id="SSF81524">
    <property type="entry name" value="14 kDa protein of cytochrome bc1 complex (Ubiquinol-cytochrome c reductase)"/>
    <property type="match status" value="1"/>
</dbReference>
<evidence type="ECO:0000256" key="6">
    <source>
        <dbReference type="ARBA" id="ARBA00022792"/>
    </source>
</evidence>
<accession>A0A1J1HN41</accession>
<dbReference type="PANTHER" id="PTHR12022">
    <property type="entry name" value="UBIQUINOL-CYTOCHROME C REDUCTASE COMPLEX 14 KD PROTEIN"/>
    <property type="match status" value="1"/>
</dbReference>
<comment type="function">
    <text evidence="12">Component of the ubiquinol-cytochrome c oxidoreductase, a multisubunit transmembrane complex that is part of the mitochondrial electron transport chain which drives oxidative phosphorylation.</text>
</comment>
<comment type="subcellular location">
    <subcellularLocation>
        <location evidence="1">Mitochondrion inner membrane</location>
        <topology evidence="1">Peripheral membrane protein</topology>
        <orientation evidence="1">Matrix side</orientation>
    </subcellularLocation>
</comment>
<evidence type="ECO:0000256" key="9">
    <source>
        <dbReference type="ARBA" id="ARBA00023136"/>
    </source>
</evidence>
<dbReference type="Pfam" id="PF02271">
    <property type="entry name" value="UCR_14kD"/>
    <property type="match status" value="1"/>
</dbReference>
<keyword evidence="6 12" id="KW-0999">Mitochondrion inner membrane</keyword>
<evidence type="ECO:0000256" key="8">
    <source>
        <dbReference type="ARBA" id="ARBA00023128"/>
    </source>
</evidence>
<evidence type="ECO:0000256" key="10">
    <source>
        <dbReference type="ARBA" id="ARBA00038521"/>
    </source>
</evidence>
<organism evidence="13 14">
    <name type="scientific">Clunio marinus</name>
    <dbReference type="NCBI Taxonomy" id="568069"/>
    <lineage>
        <taxon>Eukaryota</taxon>
        <taxon>Metazoa</taxon>
        <taxon>Ecdysozoa</taxon>
        <taxon>Arthropoda</taxon>
        <taxon>Hexapoda</taxon>
        <taxon>Insecta</taxon>
        <taxon>Pterygota</taxon>
        <taxon>Neoptera</taxon>
        <taxon>Endopterygota</taxon>
        <taxon>Diptera</taxon>
        <taxon>Nematocera</taxon>
        <taxon>Chironomoidea</taxon>
        <taxon>Chironomidae</taxon>
        <taxon>Clunio</taxon>
    </lineage>
</organism>
<keyword evidence="14" id="KW-1185">Reference proteome</keyword>
<evidence type="ECO:0000256" key="11">
    <source>
        <dbReference type="ARBA" id="ARBA00046393"/>
    </source>
</evidence>
<evidence type="ECO:0000313" key="13">
    <source>
        <dbReference type="EMBL" id="CRK89471.1"/>
    </source>
</evidence>
<comment type="subunit">
    <text evidence="10">Component of the ubiquinol-cytochrome c oxidoreductase (cytochrome b-c1 complex, complex III, CIII), a multisubunit enzyme composed of 3 respiratory subunits cytochrome b, cytochrome c1 and Rieske protein, 2 core protein subunits, and additional low-molecular weight protein subunits. The complex exists as an obligatory dimer and forms supercomplexes (SCs) in the inner mitochondrial membrane with cytochrome c oxidase (complex IV, CIV).</text>
</comment>
<dbReference type="OrthoDB" id="425749at2759"/>
<name>A0A1J1HN41_9DIPT</name>
<evidence type="ECO:0000256" key="2">
    <source>
        <dbReference type="ARBA" id="ARBA00008554"/>
    </source>
</evidence>
<keyword evidence="7 12" id="KW-0249">Electron transport</keyword>
<dbReference type="EMBL" id="CVRI01000012">
    <property type="protein sequence ID" value="CRK89471.1"/>
    <property type="molecule type" value="Genomic_DNA"/>
</dbReference>
<dbReference type="Gene3D" id="1.10.1090.10">
    <property type="entry name" value="Cytochrome b-c1 complex subunit 7"/>
    <property type="match status" value="1"/>
</dbReference>
<evidence type="ECO:0000256" key="12">
    <source>
        <dbReference type="PIRNR" id="PIRNR000022"/>
    </source>
</evidence>
<dbReference type="PIRSF" id="PIRSF000022">
    <property type="entry name" value="Bc1_14K"/>
    <property type="match status" value="1"/>
</dbReference>
<evidence type="ECO:0000313" key="14">
    <source>
        <dbReference type="Proteomes" id="UP000183832"/>
    </source>
</evidence>
<keyword evidence="8 12" id="KW-0496">Mitochondrion</keyword>
<evidence type="ECO:0000256" key="5">
    <source>
        <dbReference type="ARBA" id="ARBA00022660"/>
    </source>
</evidence>
<dbReference type="GO" id="GO:0006122">
    <property type="term" value="P:mitochondrial electron transport, ubiquinol to cytochrome c"/>
    <property type="evidence" value="ECO:0007669"/>
    <property type="project" value="InterPro"/>
</dbReference>
<dbReference type="GO" id="GO:0045275">
    <property type="term" value="C:respiratory chain complex III"/>
    <property type="evidence" value="ECO:0007669"/>
    <property type="project" value="InterPro"/>
</dbReference>
<protein>
    <recommendedName>
        <fullName evidence="3 12">Cytochrome b-c1 complex subunit 7</fullName>
    </recommendedName>
</protein>
<keyword evidence="5 12" id="KW-0679">Respiratory chain</keyword>
<evidence type="ECO:0000256" key="4">
    <source>
        <dbReference type="ARBA" id="ARBA00022448"/>
    </source>
</evidence>
<reference evidence="13 14" key="1">
    <citation type="submission" date="2015-04" db="EMBL/GenBank/DDBJ databases">
        <authorList>
            <person name="Syromyatnikov M.Y."/>
            <person name="Popov V.N."/>
        </authorList>
    </citation>
    <scope>NUCLEOTIDE SEQUENCE [LARGE SCALE GENOMIC DNA]</scope>
</reference>
<sequence>MSYVGRRGPLVASAIGRWAYNLSGFNQYGLHRDDLLYEDANVKEAIRRLPQHLYDERTFRIIRALDLSMTKTILPKDQWTKYEEDYKYLEPYLKEVEKEQEEKMKWNTTK</sequence>